<dbReference type="GO" id="GO:0016491">
    <property type="term" value="F:oxidoreductase activity"/>
    <property type="evidence" value="ECO:0007669"/>
    <property type="project" value="UniProtKB-KW"/>
</dbReference>
<keyword evidence="7" id="KW-0275">Fatty acid biosynthesis</keyword>
<evidence type="ECO:0000256" key="7">
    <source>
        <dbReference type="ARBA" id="ARBA00023160"/>
    </source>
</evidence>
<keyword evidence="2" id="KW-0444">Lipid biosynthesis</keyword>
<name>A0A0N1HX93_9EURO</name>
<dbReference type="PANTHER" id="PTHR43086:SF2">
    <property type="entry name" value="HYDROXYSTEROID DEHYDROGENASE-LIKE PROTEIN 1"/>
    <property type="match status" value="1"/>
</dbReference>
<keyword evidence="3" id="KW-0276">Fatty acid metabolism</keyword>
<keyword evidence="5" id="KW-0560">Oxidoreductase</keyword>
<dbReference type="Proteomes" id="UP000038010">
    <property type="component" value="Unassembled WGS sequence"/>
</dbReference>
<reference evidence="8 9" key="1">
    <citation type="submission" date="2015-06" db="EMBL/GenBank/DDBJ databases">
        <title>Draft genome of the ant-associated black yeast Phialophora attae CBS 131958.</title>
        <authorList>
            <person name="Moreno L.F."/>
            <person name="Stielow B.J."/>
            <person name="de Hoog S."/>
            <person name="Vicente V.A."/>
            <person name="Weiss V.A."/>
            <person name="de Vries M."/>
            <person name="Cruz L.M."/>
            <person name="Souza E.M."/>
        </authorList>
    </citation>
    <scope>NUCLEOTIDE SEQUENCE [LARGE SCALE GENOMIC DNA]</scope>
    <source>
        <strain evidence="8 9">CBS 131958</strain>
    </source>
</reference>
<keyword evidence="9" id="KW-1185">Reference proteome</keyword>
<sequence length="300" mass="32688">MPSVLSLIGAVTVTTISMRLILFLQPYLKPSKLDRYLTEKDSWALVTGATDGLGLAFVQELAHRGFNVVIHGRDPDKLNGIKTQLEKQYPGRRFQILVLDASTTTPQQITSLSLPPISVLINNVGGGPPGRLWLRFHDRTVQEVADMVTMNATFTAMLTHRVLGDLQKTQPPRLVINVGSVVSSLHAAWMEPYCGTKAFIESFSEALHVEMVAEGHDNNVEIMCLKAASISTKSSQLPPSFTAPTPRVMAKAGLDRVGSGRVTTGPLLRHEVMFAVMGMLPKATLSKVINSMNSFKIGRG</sequence>
<dbReference type="STRING" id="1664694.A0A0N1HX93"/>
<evidence type="ECO:0000256" key="4">
    <source>
        <dbReference type="ARBA" id="ARBA00022857"/>
    </source>
</evidence>
<dbReference type="InterPro" id="IPR020904">
    <property type="entry name" value="Sc_DH/Rdtase_CS"/>
</dbReference>
<dbReference type="PROSITE" id="PS00061">
    <property type="entry name" value="ADH_SHORT"/>
    <property type="match status" value="1"/>
</dbReference>
<accession>A0A0N1HX93</accession>
<evidence type="ECO:0000256" key="5">
    <source>
        <dbReference type="ARBA" id="ARBA00023002"/>
    </source>
</evidence>
<evidence type="ECO:0000256" key="6">
    <source>
        <dbReference type="ARBA" id="ARBA00023098"/>
    </source>
</evidence>
<comment type="pathway">
    <text evidence="1">Lipid metabolism; fatty acid biosynthesis.</text>
</comment>
<dbReference type="InterPro" id="IPR036291">
    <property type="entry name" value="NAD(P)-bd_dom_sf"/>
</dbReference>
<evidence type="ECO:0000313" key="8">
    <source>
        <dbReference type="EMBL" id="KPI45100.1"/>
    </source>
</evidence>
<dbReference type="EMBL" id="LFJN01000002">
    <property type="protein sequence ID" value="KPI45100.1"/>
    <property type="molecule type" value="Genomic_DNA"/>
</dbReference>
<proteinExistence type="predicted"/>
<dbReference type="PANTHER" id="PTHR43086">
    <property type="entry name" value="VERY-LONG-CHAIN 3-OXOOACYL-COA REDUCTASE"/>
    <property type="match status" value="1"/>
</dbReference>
<dbReference type="GO" id="GO:0030497">
    <property type="term" value="P:fatty acid elongation"/>
    <property type="evidence" value="ECO:0007669"/>
    <property type="project" value="TreeGrafter"/>
</dbReference>
<dbReference type="GO" id="GO:0005783">
    <property type="term" value="C:endoplasmic reticulum"/>
    <property type="evidence" value="ECO:0007669"/>
    <property type="project" value="TreeGrafter"/>
</dbReference>
<dbReference type="SUPFAM" id="SSF51735">
    <property type="entry name" value="NAD(P)-binding Rossmann-fold domains"/>
    <property type="match status" value="1"/>
</dbReference>
<dbReference type="PRINTS" id="PR00081">
    <property type="entry name" value="GDHRDH"/>
</dbReference>
<gene>
    <name evidence="8" type="ORF">AB675_2296</name>
</gene>
<dbReference type="Pfam" id="PF00106">
    <property type="entry name" value="adh_short"/>
    <property type="match status" value="1"/>
</dbReference>
<evidence type="ECO:0000256" key="3">
    <source>
        <dbReference type="ARBA" id="ARBA00022832"/>
    </source>
</evidence>
<dbReference type="PIRSF" id="PIRSF000126">
    <property type="entry name" value="11-beta-HSD1"/>
    <property type="match status" value="1"/>
</dbReference>
<dbReference type="VEuPathDB" id="FungiDB:AB675_2296"/>
<dbReference type="OrthoDB" id="47007at2759"/>
<dbReference type="GeneID" id="28734135"/>
<keyword evidence="4" id="KW-0521">NADP</keyword>
<dbReference type="Gene3D" id="3.40.50.720">
    <property type="entry name" value="NAD(P)-binding Rossmann-like Domain"/>
    <property type="match status" value="1"/>
</dbReference>
<evidence type="ECO:0000313" key="9">
    <source>
        <dbReference type="Proteomes" id="UP000038010"/>
    </source>
</evidence>
<comment type="caution">
    <text evidence="8">The sequence shown here is derived from an EMBL/GenBank/DDBJ whole genome shotgun (WGS) entry which is preliminary data.</text>
</comment>
<dbReference type="RefSeq" id="XP_018005063.1">
    <property type="nucleotide sequence ID" value="XM_018142255.1"/>
</dbReference>
<organism evidence="8 9">
    <name type="scientific">Cyphellophora attinorum</name>
    <dbReference type="NCBI Taxonomy" id="1664694"/>
    <lineage>
        <taxon>Eukaryota</taxon>
        <taxon>Fungi</taxon>
        <taxon>Dikarya</taxon>
        <taxon>Ascomycota</taxon>
        <taxon>Pezizomycotina</taxon>
        <taxon>Eurotiomycetes</taxon>
        <taxon>Chaetothyriomycetidae</taxon>
        <taxon>Chaetothyriales</taxon>
        <taxon>Cyphellophoraceae</taxon>
        <taxon>Cyphellophora</taxon>
    </lineage>
</organism>
<dbReference type="AlphaFoldDB" id="A0A0N1HX93"/>
<evidence type="ECO:0000256" key="2">
    <source>
        <dbReference type="ARBA" id="ARBA00022516"/>
    </source>
</evidence>
<protein>
    <submittedName>
        <fullName evidence="8">Very-long-chain 3-oxoacyl-CoA 1</fullName>
    </submittedName>
</protein>
<dbReference type="InterPro" id="IPR002347">
    <property type="entry name" value="SDR_fam"/>
</dbReference>
<evidence type="ECO:0000256" key="1">
    <source>
        <dbReference type="ARBA" id="ARBA00005194"/>
    </source>
</evidence>
<keyword evidence="6" id="KW-0443">Lipid metabolism</keyword>